<dbReference type="EMBL" id="JARLKZ010000005">
    <property type="protein sequence ID" value="MEC0239455.1"/>
    <property type="molecule type" value="Genomic_DNA"/>
</dbReference>
<evidence type="ECO:0000313" key="2">
    <source>
        <dbReference type="EMBL" id="MEC0239455.1"/>
    </source>
</evidence>
<sequence length="50" mass="5811">MKNGKNPSRRQKIAIKEAGFNPDNWLVCKALDDRLELIHRLTSTTKIIYL</sequence>
<organism evidence="2 3">
    <name type="scientific">Paenibacillus dokdonensis</name>
    <dbReference type="NCBI Taxonomy" id="2567944"/>
    <lineage>
        <taxon>Bacteria</taxon>
        <taxon>Bacillati</taxon>
        <taxon>Bacillota</taxon>
        <taxon>Bacilli</taxon>
        <taxon>Bacillales</taxon>
        <taxon>Paenibacillaceae</taxon>
        <taxon>Paenibacillus</taxon>
    </lineage>
</organism>
<protein>
    <recommendedName>
        <fullName evidence="1">DUF6906 domain-containing protein</fullName>
    </recommendedName>
</protein>
<name>A0ABU6GL56_9BACL</name>
<dbReference type="RefSeq" id="WP_326086615.1">
    <property type="nucleotide sequence ID" value="NZ_JARLKZ010000005.1"/>
</dbReference>
<evidence type="ECO:0000313" key="3">
    <source>
        <dbReference type="Proteomes" id="UP001344632"/>
    </source>
</evidence>
<dbReference type="Proteomes" id="UP001344632">
    <property type="component" value="Unassembled WGS sequence"/>
</dbReference>
<gene>
    <name evidence="2" type="ORF">P4H66_06245</name>
</gene>
<comment type="caution">
    <text evidence="2">The sequence shown here is derived from an EMBL/GenBank/DDBJ whole genome shotgun (WGS) entry which is preliminary data.</text>
</comment>
<dbReference type="Pfam" id="PF21847">
    <property type="entry name" value="DUF6906"/>
    <property type="match status" value="1"/>
</dbReference>
<feature type="domain" description="DUF6906" evidence="1">
    <location>
        <begin position="1"/>
        <end position="49"/>
    </location>
</feature>
<evidence type="ECO:0000259" key="1">
    <source>
        <dbReference type="Pfam" id="PF21847"/>
    </source>
</evidence>
<dbReference type="InterPro" id="IPR054201">
    <property type="entry name" value="DUF6906"/>
</dbReference>
<proteinExistence type="predicted"/>
<reference evidence="2 3" key="1">
    <citation type="submission" date="2023-03" db="EMBL/GenBank/DDBJ databases">
        <title>Bacillus Genome Sequencing.</title>
        <authorList>
            <person name="Dunlap C."/>
        </authorList>
    </citation>
    <scope>NUCLEOTIDE SEQUENCE [LARGE SCALE GENOMIC DNA]</scope>
    <source>
        <strain evidence="2 3">BD-525</strain>
    </source>
</reference>
<accession>A0ABU6GL56</accession>
<keyword evidence="3" id="KW-1185">Reference proteome</keyword>